<accession>A0ABR6ESJ0</accession>
<evidence type="ECO:0000313" key="1">
    <source>
        <dbReference type="EMBL" id="MBB2148230.1"/>
    </source>
</evidence>
<dbReference type="EMBL" id="WNXC01000001">
    <property type="protein sequence ID" value="MBB2148230.1"/>
    <property type="molecule type" value="Genomic_DNA"/>
</dbReference>
<comment type="caution">
    <text evidence="1">The sequence shown here is derived from an EMBL/GenBank/DDBJ whole genome shotgun (WGS) entry which is preliminary data.</text>
</comment>
<dbReference type="InterPro" id="IPR018673">
    <property type="entry name" value="DUF2141"/>
</dbReference>
<organism evidence="1 2">
    <name type="scientific">Pedobacter gandavensis</name>
    <dbReference type="NCBI Taxonomy" id="2679963"/>
    <lineage>
        <taxon>Bacteria</taxon>
        <taxon>Pseudomonadati</taxon>
        <taxon>Bacteroidota</taxon>
        <taxon>Sphingobacteriia</taxon>
        <taxon>Sphingobacteriales</taxon>
        <taxon>Sphingobacteriaceae</taxon>
        <taxon>Pedobacter</taxon>
    </lineage>
</organism>
<evidence type="ECO:0000313" key="2">
    <source>
        <dbReference type="Proteomes" id="UP000636110"/>
    </source>
</evidence>
<dbReference type="Proteomes" id="UP000636110">
    <property type="component" value="Unassembled WGS sequence"/>
</dbReference>
<proteinExistence type="predicted"/>
<dbReference type="Pfam" id="PF09912">
    <property type="entry name" value="DUF2141"/>
    <property type="match status" value="1"/>
</dbReference>
<dbReference type="RefSeq" id="WP_182953952.1">
    <property type="nucleotide sequence ID" value="NZ_WNXC01000001.1"/>
</dbReference>
<keyword evidence="2" id="KW-1185">Reference proteome</keyword>
<name>A0ABR6ESJ0_9SPHI</name>
<sequence length="140" mass="15972">MKKIFGIIIMLFGLQFGYAQNSPLKVTVTDIHELKGKIQVSLYNSEASFIKKGKEYKSMVREVKSGTEIFTFKDLPKGEYAVALYHDENSDGKCNTNMLGIPKEGYAFSRNFVPKLSAPKFEDTKFRQEQGNSIIIKMHY</sequence>
<gene>
    <name evidence="1" type="ORF">GM920_04830</name>
</gene>
<reference evidence="1 2" key="1">
    <citation type="submission" date="2019-11" db="EMBL/GenBank/DDBJ databases">
        <title>Description of Pedobacter sp. LMG 31462T.</title>
        <authorList>
            <person name="Carlier A."/>
            <person name="Qi S."/>
            <person name="Vandamme P."/>
        </authorList>
    </citation>
    <scope>NUCLEOTIDE SEQUENCE [LARGE SCALE GENOMIC DNA]</scope>
    <source>
        <strain evidence="1 2">LMG 31462</strain>
    </source>
</reference>
<protein>
    <submittedName>
        <fullName evidence="1">DUF2141 domain-containing protein</fullName>
    </submittedName>
</protein>